<sequence length="101" mass="11611">METSKKSFANGDWVEVIQTRLKGFTGYILYRLIDEEGYIVKLTKDPKGCHVEIVIWIGREVLAPFVRLVEEEDLHALIDLALSTNDKQWFLELTDQLPFGG</sequence>
<dbReference type="RefSeq" id="WP_113885678.1">
    <property type="nucleotide sequence ID" value="NZ_QNSF01000031.1"/>
</dbReference>
<dbReference type="SMART" id="SM00914">
    <property type="entry name" value="IDEAL"/>
    <property type="match status" value="1"/>
</dbReference>
<evidence type="ECO:0000313" key="3">
    <source>
        <dbReference type="Proteomes" id="UP000252731"/>
    </source>
</evidence>
<gene>
    <name evidence="2" type="ORF">DFO70_13112</name>
</gene>
<reference evidence="2 3" key="1">
    <citation type="submission" date="2018-06" db="EMBL/GenBank/DDBJ databases">
        <title>Freshwater and sediment microbial communities from various areas in North America, analyzing microbe dynamics in response to fracking.</title>
        <authorList>
            <person name="Lamendella R."/>
        </authorList>
    </citation>
    <scope>NUCLEOTIDE SEQUENCE [LARGE SCALE GENOMIC DNA]</scope>
    <source>
        <strain evidence="2 3">14_TX</strain>
    </source>
</reference>
<dbReference type="InterPro" id="IPR027393">
    <property type="entry name" value="Virus_scaffolding_prot_C"/>
</dbReference>
<dbReference type="Gene3D" id="4.10.810.10">
    <property type="entry name" value="Virus Scaffolding Protein, Chain A"/>
    <property type="match status" value="1"/>
</dbReference>
<name>A0A366JGR5_CYTFI</name>
<keyword evidence="3" id="KW-1185">Reference proteome</keyword>
<dbReference type="Pfam" id="PF08858">
    <property type="entry name" value="IDEAL"/>
    <property type="match status" value="1"/>
</dbReference>
<evidence type="ECO:0000313" key="2">
    <source>
        <dbReference type="EMBL" id="RBP86179.1"/>
    </source>
</evidence>
<protein>
    <submittedName>
        <fullName evidence="2">IDEAL domain-containing protein</fullName>
    </submittedName>
</protein>
<dbReference type="InterPro" id="IPR014957">
    <property type="entry name" value="IDEAL_dom"/>
</dbReference>
<feature type="domain" description="IDEAL" evidence="1">
    <location>
        <begin position="61"/>
        <end position="97"/>
    </location>
</feature>
<dbReference type="AlphaFoldDB" id="A0A366JGR5"/>
<proteinExistence type="predicted"/>
<evidence type="ECO:0000259" key="1">
    <source>
        <dbReference type="SMART" id="SM00914"/>
    </source>
</evidence>
<organism evidence="2 3">
    <name type="scientific">Cytobacillus firmus</name>
    <name type="common">Bacillus firmus</name>
    <dbReference type="NCBI Taxonomy" id="1399"/>
    <lineage>
        <taxon>Bacteria</taxon>
        <taxon>Bacillati</taxon>
        <taxon>Bacillota</taxon>
        <taxon>Bacilli</taxon>
        <taxon>Bacillales</taxon>
        <taxon>Bacillaceae</taxon>
        <taxon>Cytobacillus</taxon>
    </lineage>
</organism>
<dbReference type="EMBL" id="QNSF01000031">
    <property type="protein sequence ID" value="RBP86179.1"/>
    <property type="molecule type" value="Genomic_DNA"/>
</dbReference>
<comment type="caution">
    <text evidence="2">The sequence shown here is derived from an EMBL/GenBank/DDBJ whole genome shotgun (WGS) entry which is preliminary data.</text>
</comment>
<dbReference type="Proteomes" id="UP000252731">
    <property type="component" value="Unassembled WGS sequence"/>
</dbReference>
<dbReference type="OrthoDB" id="2932096at2"/>
<accession>A0A366JGR5</accession>